<name>A0AAW1R0R3_9CHLO</name>
<dbReference type="AlphaFoldDB" id="A0AAW1R0R3"/>
<comment type="caution">
    <text evidence="1">The sequence shown here is derived from an EMBL/GenBank/DDBJ whole genome shotgun (WGS) entry which is preliminary data.</text>
</comment>
<evidence type="ECO:0000313" key="1">
    <source>
        <dbReference type="EMBL" id="KAK9827135.1"/>
    </source>
</evidence>
<dbReference type="Proteomes" id="UP001438707">
    <property type="component" value="Unassembled WGS sequence"/>
</dbReference>
<reference evidence="1 2" key="1">
    <citation type="journal article" date="2024" name="Nat. Commun.">
        <title>Phylogenomics reveals the evolutionary origins of lichenization in chlorophyte algae.</title>
        <authorList>
            <person name="Puginier C."/>
            <person name="Libourel C."/>
            <person name="Otte J."/>
            <person name="Skaloud P."/>
            <person name="Haon M."/>
            <person name="Grisel S."/>
            <person name="Petersen M."/>
            <person name="Berrin J.G."/>
            <person name="Delaux P.M."/>
            <person name="Dal Grande F."/>
            <person name="Keller J."/>
        </authorList>
    </citation>
    <scope>NUCLEOTIDE SEQUENCE [LARGE SCALE GENOMIC DNA]</scope>
    <source>
        <strain evidence="1 2">SAG 2145</strain>
    </source>
</reference>
<proteinExistence type="predicted"/>
<sequence length="225" mass="25095">MGVQLLHRPAQGPVTVYASGLQALDCISVPLALLDPFDFTMAWMNTALKERFSEADFATWTAACRAIDGGGQGPLKDMLEAVRGVSETGGSVDVYMPKRLSIPYVHQEMPYSWTLHCHSVVLDRDDRAQRLVTVQAPSLIEPPRQYPRDSETAMDRVVRLIDRAIDSMDGQSKVFEDLRQRVLDGRMDEPIFQGDCMDRRMSMSWNTSASLAMMLGLPIQESGQA</sequence>
<protein>
    <submittedName>
        <fullName evidence="1">Uncharacterized protein</fullName>
    </submittedName>
</protein>
<keyword evidence="2" id="KW-1185">Reference proteome</keyword>
<dbReference type="EMBL" id="JALJOS010000019">
    <property type="protein sequence ID" value="KAK9827135.1"/>
    <property type="molecule type" value="Genomic_DNA"/>
</dbReference>
<accession>A0AAW1R0R3</accession>
<organism evidence="1 2">
    <name type="scientific">Apatococcus lobatus</name>
    <dbReference type="NCBI Taxonomy" id="904363"/>
    <lineage>
        <taxon>Eukaryota</taxon>
        <taxon>Viridiplantae</taxon>
        <taxon>Chlorophyta</taxon>
        <taxon>core chlorophytes</taxon>
        <taxon>Trebouxiophyceae</taxon>
        <taxon>Chlorellales</taxon>
        <taxon>Chlorellaceae</taxon>
        <taxon>Apatococcus</taxon>
    </lineage>
</organism>
<evidence type="ECO:0000313" key="2">
    <source>
        <dbReference type="Proteomes" id="UP001438707"/>
    </source>
</evidence>
<gene>
    <name evidence="1" type="ORF">WJX74_007837</name>
</gene>